<dbReference type="SMART" id="SM00202">
    <property type="entry name" value="SR"/>
    <property type="match status" value="2"/>
</dbReference>
<dbReference type="PRINTS" id="PR01705">
    <property type="entry name" value="TSP1REPEAT"/>
</dbReference>
<keyword evidence="6" id="KW-1133">Transmembrane helix</keyword>
<dbReference type="FunFam" id="3.10.250.10:FF:000001">
    <property type="entry name" value="Lysyl oxidase 4 isoform X1"/>
    <property type="match status" value="1"/>
</dbReference>
<dbReference type="GO" id="GO:0016020">
    <property type="term" value="C:membrane"/>
    <property type="evidence" value="ECO:0007669"/>
    <property type="project" value="InterPro"/>
</dbReference>
<dbReference type="SUPFAM" id="SSF82895">
    <property type="entry name" value="TSP-1 type 1 repeat"/>
    <property type="match status" value="4"/>
</dbReference>
<evidence type="ECO:0000256" key="2">
    <source>
        <dbReference type="ARBA" id="ARBA00022737"/>
    </source>
</evidence>
<proteinExistence type="predicted"/>
<evidence type="ECO:0000256" key="5">
    <source>
        <dbReference type="PROSITE-ProRule" id="PRU00196"/>
    </source>
</evidence>
<keyword evidence="1" id="KW-0732">Signal</keyword>
<dbReference type="InterPro" id="IPR036383">
    <property type="entry name" value="TSP1_rpt_sf"/>
</dbReference>
<keyword evidence="6" id="KW-0812">Transmembrane</keyword>
<dbReference type="AlphaFoldDB" id="A0A8B6ERM3"/>
<feature type="domain" description="SRCR" evidence="7">
    <location>
        <begin position="30"/>
        <end position="130"/>
    </location>
</feature>
<dbReference type="EMBL" id="UYJE01005623">
    <property type="protein sequence ID" value="VDI38815.1"/>
    <property type="molecule type" value="Genomic_DNA"/>
</dbReference>
<feature type="transmembrane region" description="Helical" evidence="6">
    <location>
        <begin position="321"/>
        <end position="344"/>
    </location>
</feature>
<evidence type="ECO:0000313" key="8">
    <source>
        <dbReference type="EMBL" id="VDI38815.1"/>
    </source>
</evidence>
<keyword evidence="3 5" id="KW-1015">Disulfide bond</keyword>
<feature type="disulfide bond" evidence="5">
    <location>
        <begin position="55"/>
        <end position="119"/>
    </location>
</feature>
<evidence type="ECO:0000256" key="1">
    <source>
        <dbReference type="ARBA" id="ARBA00022729"/>
    </source>
</evidence>
<evidence type="ECO:0000256" key="4">
    <source>
        <dbReference type="ARBA" id="ARBA00023180"/>
    </source>
</evidence>
<dbReference type="FunFam" id="2.20.100.10:FF:000001">
    <property type="entry name" value="semaphorin-5A isoform X1"/>
    <property type="match status" value="3"/>
</dbReference>
<dbReference type="SMART" id="SM00209">
    <property type="entry name" value="TSP1"/>
    <property type="match status" value="4"/>
</dbReference>
<keyword evidence="4" id="KW-0325">Glycoprotein</keyword>
<dbReference type="PRINTS" id="PR00258">
    <property type="entry name" value="SPERACTRCPTR"/>
</dbReference>
<accession>A0A8B6ERM3</accession>
<dbReference type="Gene3D" id="2.20.100.10">
    <property type="entry name" value="Thrombospondin type-1 (TSP1) repeat"/>
    <property type="match status" value="4"/>
</dbReference>
<name>A0A8B6ERM3_MYTGA</name>
<sequence length="720" mass="78564">MKTDMWNILIISITVFTYNRSAEGQAEGVLRLMDGSHSKEGRLEIFHSGIWGSVCDDNFGQPDATVACRQLGFRCLSDVQVYTEGGFTTSKIWMDDVSCNGHESSLKSCSFGGWGTHNCGTGENVGIRCYGGCAGDLWLIGGNSYGRLHIYHSGSWGTICDDNFGSKDALVVCKQLLLWPQNYKTTIMQFYTAGHGNGTIWLDDVACNGNENRLDSCYHPQWGVHNCGHSEDVGLRCYGSYSSNEVDGHWGPWSSWKLCSSCCGSGTIKRTRRCDNPFPMFGGSSCNGRSEESNACTGSSCPGAKLQLQNDKIPQTFSKEVLGGVAAGCIIATAAVIVIALFVFRRFRCDQIAKRKKSETNDASDGELQDISRQSNYECIEPSNGVNGDHDTYTATSIGHDKTQFSGVNGNWGSWTSWTTYSAKCDSGFKTRKRLCNTPVPSSSDSYCNGKPFEVLKCNTAKCGVDGIWGSWNMWSMCNANCGGGVKKRTRNCNNPCPSAGGSTCSGVAEETLICAEINCPVDGQWGSWQEWEICNTTCGNGTQQRIRKCDSPSSYFGGSECIGLNFDIQTCYQDICPDIQLQSKEDTPNSFSSVVLGTVAVLCIVVTAALTYIALFVFHRFRPGKNATRNINGGNSESLAELQHDQHGYDRPVRASGIQSNVYDTFNTTENNVSDNAQSSADSMNTGEHANILWNADNIETGALKFHAMLTMLTMYTRI</sequence>
<evidence type="ECO:0000256" key="6">
    <source>
        <dbReference type="SAM" id="Phobius"/>
    </source>
</evidence>
<evidence type="ECO:0000256" key="3">
    <source>
        <dbReference type="ARBA" id="ARBA00023157"/>
    </source>
</evidence>
<protein>
    <recommendedName>
        <fullName evidence="7">SRCR domain-containing protein</fullName>
    </recommendedName>
</protein>
<dbReference type="PROSITE" id="PS50287">
    <property type="entry name" value="SRCR_2"/>
    <property type="match status" value="2"/>
</dbReference>
<keyword evidence="6" id="KW-0472">Membrane</keyword>
<dbReference type="InterPro" id="IPR052065">
    <property type="entry name" value="Compl_asym_regulator"/>
</dbReference>
<dbReference type="Gene3D" id="3.10.250.10">
    <property type="entry name" value="SRCR-like domain"/>
    <property type="match status" value="2"/>
</dbReference>
<keyword evidence="9" id="KW-1185">Reference proteome</keyword>
<dbReference type="InterPro" id="IPR000884">
    <property type="entry name" value="TSP1_rpt"/>
</dbReference>
<dbReference type="PROSITE" id="PS00420">
    <property type="entry name" value="SRCR_1"/>
    <property type="match status" value="1"/>
</dbReference>
<dbReference type="PANTHER" id="PTHR22906">
    <property type="entry name" value="PROPERDIN"/>
    <property type="match status" value="1"/>
</dbReference>
<feature type="domain" description="SRCR" evidence="7">
    <location>
        <begin position="137"/>
        <end position="238"/>
    </location>
</feature>
<feature type="disulfide bond" evidence="5">
    <location>
        <begin position="99"/>
        <end position="109"/>
    </location>
</feature>
<feature type="disulfide bond" evidence="5">
    <location>
        <begin position="68"/>
        <end position="129"/>
    </location>
</feature>
<comment type="caution">
    <text evidence="5">Lacks conserved residue(s) required for the propagation of feature annotation.</text>
</comment>
<dbReference type="FunFam" id="2.20.100.10:FF:000002">
    <property type="entry name" value="Unc-5 netrin receptor C"/>
    <property type="match status" value="1"/>
</dbReference>
<reference evidence="8" key="1">
    <citation type="submission" date="2018-11" db="EMBL/GenBank/DDBJ databases">
        <authorList>
            <person name="Alioto T."/>
            <person name="Alioto T."/>
        </authorList>
    </citation>
    <scope>NUCLEOTIDE SEQUENCE</scope>
</reference>
<dbReference type="PANTHER" id="PTHR22906:SF21">
    <property type="entry name" value="SEMA DOMAIN-CONTAINING PROTEIN"/>
    <property type="match status" value="1"/>
</dbReference>
<dbReference type="InterPro" id="IPR001190">
    <property type="entry name" value="SRCR"/>
</dbReference>
<evidence type="ECO:0000313" key="9">
    <source>
        <dbReference type="Proteomes" id="UP000596742"/>
    </source>
</evidence>
<dbReference type="InterPro" id="IPR036772">
    <property type="entry name" value="SRCR-like_dom_sf"/>
</dbReference>
<evidence type="ECO:0000259" key="7">
    <source>
        <dbReference type="PROSITE" id="PS50287"/>
    </source>
</evidence>
<dbReference type="FunFam" id="3.10.250.10:FF:000011">
    <property type="entry name" value="Scavenger receptor class A member 5"/>
    <property type="match status" value="1"/>
</dbReference>
<dbReference type="SUPFAM" id="SSF56487">
    <property type="entry name" value="SRCR-like"/>
    <property type="match status" value="2"/>
</dbReference>
<gene>
    <name evidence="8" type="ORF">MGAL_10B060191</name>
</gene>
<dbReference type="OrthoDB" id="422749at2759"/>
<keyword evidence="2" id="KW-0677">Repeat</keyword>
<dbReference type="Pfam" id="PF00090">
    <property type="entry name" value="TSP_1"/>
    <property type="match status" value="4"/>
</dbReference>
<dbReference type="Pfam" id="PF00530">
    <property type="entry name" value="SRCR"/>
    <property type="match status" value="2"/>
</dbReference>
<dbReference type="PROSITE" id="PS50092">
    <property type="entry name" value="TSP1"/>
    <property type="match status" value="4"/>
</dbReference>
<organism evidence="8 9">
    <name type="scientific">Mytilus galloprovincialis</name>
    <name type="common">Mediterranean mussel</name>
    <dbReference type="NCBI Taxonomy" id="29158"/>
    <lineage>
        <taxon>Eukaryota</taxon>
        <taxon>Metazoa</taxon>
        <taxon>Spiralia</taxon>
        <taxon>Lophotrochozoa</taxon>
        <taxon>Mollusca</taxon>
        <taxon>Bivalvia</taxon>
        <taxon>Autobranchia</taxon>
        <taxon>Pteriomorphia</taxon>
        <taxon>Mytilida</taxon>
        <taxon>Mytiloidea</taxon>
        <taxon>Mytilidae</taxon>
        <taxon>Mytilinae</taxon>
        <taxon>Mytilus</taxon>
    </lineage>
</organism>
<dbReference type="Proteomes" id="UP000596742">
    <property type="component" value="Unassembled WGS sequence"/>
</dbReference>
<feature type="transmembrane region" description="Helical" evidence="6">
    <location>
        <begin position="595"/>
        <end position="619"/>
    </location>
</feature>
<feature type="disulfide bond" evidence="5">
    <location>
        <begin position="207"/>
        <end position="217"/>
    </location>
</feature>
<comment type="caution">
    <text evidence="8">The sequence shown here is derived from an EMBL/GenBank/DDBJ whole genome shotgun (WGS) entry which is preliminary data.</text>
</comment>